<name>A0A6A6Y470_9PEZI</name>
<gene>
    <name evidence="1 3" type="ORF">BDZ99DRAFT_364189</name>
</gene>
<protein>
    <recommendedName>
        <fullName evidence="4">F-box domain-containing protein</fullName>
    </recommendedName>
</protein>
<evidence type="ECO:0000313" key="3">
    <source>
        <dbReference type="RefSeq" id="XP_033570414.1"/>
    </source>
</evidence>
<feature type="non-terminal residue" evidence="1">
    <location>
        <position position="115"/>
    </location>
</feature>
<proteinExistence type="predicted"/>
<reference evidence="3" key="2">
    <citation type="submission" date="2020-04" db="EMBL/GenBank/DDBJ databases">
        <authorList>
            <consortium name="NCBI Genome Project"/>
        </authorList>
    </citation>
    <scope>NUCLEOTIDE SEQUENCE</scope>
    <source>
        <strain evidence="3">CBS 304.34</strain>
    </source>
</reference>
<feature type="non-terminal residue" evidence="1">
    <location>
        <position position="1"/>
    </location>
</feature>
<dbReference type="RefSeq" id="XP_033570414.1">
    <property type="nucleotide sequence ID" value="XM_033714722.1"/>
</dbReference>
<dbReference type="AlphaFoldDB" id="A0A6A6Y470"/>
<dbReference type="Proteomes" id="UP000504636">
    <property type="component" value="Unplaced"/>
</dbReference>
<keyword evidence="2" id="KW-1185">Reference proteome</keyword>
<evidence type="ECO:0008006" key="4">
    <source>
        <dbReference type="Google" id="ProtNLM"/>
    </source>
</evidence>
<evidence type="ECO:0000313" key="2">
    <source>
        <dbReference type="Proteomes" id="UP000504636"/>
    </source>
</evidence>
<dbReference type="OrthoDB" id="3939900at2759"/>
<accession>A0A6A6Y470</accession>
<sequence>SLLALPPELLLSIAAHLPPDAILSLKLTHPALNNTFPPLRKSTPLTRCARLACLAYLQRPSPTNLIRCVLCKATYPASLFNSAASPTCLPAPYSASTGGRRTEVVELPARFCAWH</sequence>
<evidence type="ECO:0000313" key="1">
    <source>
        <dbReference type="EMBL" id="KAF2803450.1"/>
    </source>
</evidence>
<reference evidence="1 3" key="1">
    <citation type="journal article" date="2020" name="Stud. Mycol.">
        <title>101 Dothideomycetes genomes: a test case for predicting lifestyles and emergence of pathogens.</title>
        <authorList>
            <person name="Haridas S."/>
            <person name="Albert R."/>
            <person name="Binder M."/>
            <person name="Bloem J."/>
            <person name="Labutti K."/>
            <person name="Salamov A."/>
            <person name="Andreopoulos B."/>
            <person name="Baker S."/>
            <person name="Barry K."/>
            <person name="Bills G."/>
            <person name="Bluhm B."/>
            <person name="Cannon C."/>
            <person name="Castanera R."/>
            <person name="Culley D."/>
            <person name="Daum C."/>
            <person name="Ezra D."/>
            <person name="Gonzalez J."/>
            <person name="Henrissat B."/>
            <person name="Kuo A."/>
            <person name="Liang C."/>
            <person name="Lipzen A."/>
            <person name="Lutzoni F."/>
            <person name="Magnuson J."/>
            <person name="Mondo S."/>
            <person name="Nolan M."/>
            <person name="Ohm R."/>
            <person name="Pangilinan J."/>
            <person name="Park H.-J."/>
            <person name="Ramirez L."/>
            <person name="Alfaro M."/>
            <person name="Sun H."/>
            <person name="Tritt A."/>
            <person name="Yoshinaga Y."/>
            <person name="Zwiers L.-H."/>
            <person name="Turgeon B."/>
            <person name="Goodwin S."/>
            <person name="Spatafora J."/>
            <person name="Crous P."/>
            <person name="Grigoriev I."/>
        </authorList>
    </citation>
    <scope>NUCLEOTIDE SEQUENCE</scope>
    <source>
        <strain evidence="1 3">CBS 304.34</strain>
    </source>
</reference>
<dbReference type="EMBL" id="MU003717">
    <property type="protein sequence ID" value="KAF2803450.1"/>
    <property type="molecule type" value="Genomic_DNA"/>
</dbReference>
<dbReference type="GeneID" id="54455615"/>
<reference evidence="3" key="3">
    <citation type="submission" date="2025-04" db="UniProtKB">
        <authorList>
            <consortium name="RefSeq"/>
        </authorList>
    </citation>
    <scope>IDENTIFICATION</scope>
    <source>
        <strain evidence="3">CBS 304.34</strain>
    </source>
</reference>
<organism evidence="1">
    <name type="scientific">Mytilinidion resinicola</name>
    <dbReference type="NCBI Taxonomy" id="574789"/>
    <lineage>
        <taxon>Eukaryota</taxon>
        <taxon>Fungi</taxon>
        <taxon>Dikarya</taxon>
        <taxon>Ascomycota</taxon>
        <taxon>Pezizomycotina</taxon>
        <taxon>Dothideomycetes</taxon>
        <taxon>Pleosporomycetidae</taxon>
        <taxon>Mytilinidiales</taxon>
        <taxon>Mytilinidiaceae</taxon>
        <taxon>Mytilinidion</taxon>
    </lineage>
</organism>